<feature type="region of interest" description="Disordered" evidence="1">
    <location>
        <begin position="151"/>
        <end position="294"/>
    </location>
</feature>
<protein>
    <submittedName>
        <fullName evidence="3">Uncharacterized protein</fullName>
    </submittedName>
</protein>
<accession>A0A915AT74</accession>
<proteinExistence type="predicted"/>
<reference evidence="3" key="1">
    <citation type="submission" date="2022-11" db="UniProtKB">
        <authorList>
            <consortium name="WormBaseParasite"/>
        </authorList>
    </citation>
    <scope>IDENTIFICATION</scope>
</reference>
<organism evidence="2 3">
    <name type="scientific">Parascaris univalens</name>
    <name type="common">Nematode worm</name>
    <dbReference type="NCBI Taxonomy" id="6257"/>
    <lineage>
        <taxon>Eukaryota</taxon>
        <taxon>Metazoa</taxon>
        <taxon>Ecdysozoa</taxon>
        <taxon>Nematoda</taxon>
        <taxon>Chromadorea</taxon>
        <taxon>Rhabditida</taxon>
        <taxon>Spirurina</taxon>
        <taxon>Ascaridomorpha</taxon>
        <taxon>Ascaridoidea</taxon>
        <taxon>Ascarididae</taxon>
        <taxon>Parascaris</taxon>
    </lineage>
</organism>
<evidence type="ECO:0000313" key="2">
    <source>
        <dbReference type="Proteomes" id="UP000887569"/>
    </source>
</evidence>
<dbReference type="AlphaFoldDB" id="A0A915AT74"/>
<keyword evidence="2" id="KW-1185">Reference proteome</keyword>
<dbReference type="Proteomes" id="UP000887569">
    <property type="component" value="Unplaced"/>
</dbReference>
<feature type="compositionally biased region" description="Low complexity" evidence="1">
    <location>
        <begin position="321"/>
        <end position="330"/>
    </location>
</feature>
<evidence type="ECO:0000256" key="1">
    <source>
        <dbReference type="SAM" id="MobiDB-lite"/>
    </source>
</evidence>
<feature type="compositionally biased region" description="Polar residues" evidence="1">
    <location>
        <begin position="157"/>
        <end position="172"/>
    </location>
</feature>
<name>A0A915AT74_PARUN</name>
<feature type="region of interest" description="Disordered" evidence="1">
    <location>
        <begin position="309"/>
        <end position="330"/>
    </location>
</feature>
<sequence>MIVSLKNPPAKPKRRFLPLSLSFDDGEERRRRYQQRLRNEEVNARTSHSSAIDHFSGAYASVILNNRKVEIPYIDADPHMAAIILNLDKSRLKPRRNHTTRPSSAVIISGEFVDTKSPFSSEIVPNVNNLTSTISPTVITYAEWKKKFNTKKRQHNDALSTPNNSANETIGTDPQRPFRRGISPCDVHEASPHSPIQPLKKKVLRSKSQPPNVAKRRFDENIKCTTLSRAEEDAKDEEDNIELSRKSHRYSSGPITPESTTAEKRSTARAKLLKRTEDDSQCSNSSSGSTERTLKNSLLSSAGKFKSAFSRTKKQQQPCDNNSNLNLYSNENAPIRSAKWKTKIHSAPGEVELSESATQNMTLSQKRNIQRNAADDDVNCVKLPNEDLSSASLKIPLNDAQTEFQRNSTSNRAFTTTSITSTAPPQQLKKEAVASDLSSQQLIQSFMELGERRGPQPKECAKIQQRRPSTRTDHNDFDKRIRARSVPRRQTFTSSVNSENESDKYKGFIHSTKQLCEFHTTKVSEIAKMFSK</sequence>
<dbReference type="WBParaSite" id="PgR013_g143_t02">
    <property type="protein sequence ID" value="PgR013_g143_t02"/>
    <property type="gene ID" value="PgR013_g143"/>
</dbReference>
<evidence type="ECO:0000313" key="3">
    <source>
        <dbReference type="WBParaSite" id="PgR013_g143_t02"/>
    </source>
</evidence>